<proteinExistence type="predicted"/>
<feature type="transmembrane region" description="Helical" evidence="1">
    <location>
        <begin position="36"/>
        <end position="53"/>
    </location>
</feature>
<keyword evidence="1" id="KW-0472">Membrane</keyword>
<gene>
    <name evidence="2" type="ORF">J4557_46095</name>
</gene>
<dbReference type="Proteomes" id="UP000666915">
    <property type="component" value="Unassembled WGS sequence"/>
</dbReference>
<organism evidence="2 3">
    <name type="scientific">Actinomadura nitritigenes</name>
    <dbReference type="NCBI Taxonomy" id="134602"/>
    <lineage>
        <taxon>Bacteria</taxon>
        <taxon>Bacillati</taxon>
        <taxon>Actinomycetota</taxon>
        <taxon>Actinomycetes</taxon>
        <taxon>Streptosporangiales</taxon>
        <taxon>Thermomonosporaceae</taxon>
        <taxon>Actinomadura</taxon>
    </lineage>
</organism>
<name>A0ABS3RF92_9ACTN</name>
<keyword evidence="1" id="KW-1133">Transmembrane helix</keyword>
<reference evidence="2 3" key="1">
    <citation type="submission" date="2021-03" db="EMBL/GenBank/DDBJ databases">
        <authorList>
            <person name="Kanchanasin P."/>
            <person name="Saeng-In P."/>
            <person name="Phongsopitanun W."/>
            <person name="Yuki M."/>
            <person name="Kudo T."/>
            <person name="Ohkuma M."/>
            <person name="Tanasupawat S."/>
        </authorList>
    </citation>
    <scope>NUCLEOTIDE SEQUENCE [LARGE SCALE GENOMIC DNA]</scope>
    <source>
        <strain evidence="2 3">L46</strain>
    </source>
</reference>
<evidence type="ECO:0000256" key="1">
    <source>
        <dbReference type="SAM" id="Phobius"/>
    </source>
</evidence>
<evidence type="ECO:0000313" key="2">
    <source>
        <dbReference type="EMBL" id="MBO2444903.1"/>
    </source>
</evidence>
<sequence length="85" mass="8769">MMMRRAWRLAWVGWGCVAAGAVFALSSVCYLYFEGLAASAGLVAGGALLVCAARRNGLRAAAFAVTGLLVMAVLLPLPGLLSRIG</sequence>
<evidence type="ECO:0000313" key="3">
    <source>
        <dbReference type="Proteomes" id="UP000666915"/>
    </source>
</evidence>
<keyword evidence="1" id="KW-0812">Transmembrane</keyword>
<accession>A0ABS3RF92</accession>
<protein>
    <submittedName>
        <fullName evidence="2">Uncharacterized protein</fullName>
    </submittedName>
</protein>
<dbReference type="RefSeq" id="WP_208273783.1">
    <property type="nucleotide sequence ID" value="NZ_BAAAGM010000141.1"/>
</dbReference>
<keyword evidence="3" id="KW-1185">Reference proteome</keyword>
<comment type="caution">
    <text evidence="2">The sequence shown here is derived from an EMBL/GenBank/DDBJ whole genome shotgun (WGS) entry which is preliminary data.</text>
</comment>
<dbReference type="EMBL" id="JAGEOK010000055">
    <property type="protein sequence ID" value="MBO2444903.1"/>
    <property type="molecule type" value="Genomic_DNA"/>
</dbReference>
<feature type="transmembrane region" description="Helical" evidence="1">
    <location>
        <begin position="60"/>
        <end position="81"/>
    </location>
</feature>